<evidence type="ECO:0000256" key="20">
    <source>
        <dbReference type="SAM" id="Phobius"/>
    </source>
</evidence>
<comment type="catalytic activity">
    <reaction evidence="16">
        <text>L-seryl-[protein] + ATP = O-phospho-L-seryl-[protein] + ADP + H(+)</text>
        <dbReference type="Rhea" id="RHEA:17989"/>
        <dbReference type="Rhea" id="RHEA-COMP:9863"/>
        <dbReference type="Rhea" id="RHEA-COMP:11604"/>
        <dbReference type="ChEBI" id="CHEBI:15378"/>
        <dbReference type="ChEBI" id="CHEBI:29999"/>
        <dbReference type="ChEBI" id="CHEBI:30616"/>
        <dbReference type="ChEBI" id="CHEBI:83421"/>
        <dbReference type="ChEBI" id="CHEBI:456216"/>
    </reaction>
</comment>
<proteinExistence type="predicted"/>
<comment type="function">
    <text evidence="18">Serine/threonine-protein kinase that may function as a signaling receptor of extracellular matrix component. Binding to pectin may have significance in the control of cell expansion, morphogenesis and development.</text>
</comment>
<dbReference type="InterPro" id="IPR025287">
    <property type="entry name" value="WAK_GUB"/>
</dbReference>
<evidence type="ECO:0000256" key="18">
    <source>
        <dbReference type="ARBA" id="ARBA00058961"/>
    </source>
</evidence>
<evidence type="ECO:0000256" key="4">
    <source>
        <dbReference type="ARBA" id="ARBA00022553"/>
    </source>
</evidence>
<evidence type="ECO:0000256" key="15">
    <source>
        <dbReference type="ARBA" id="ARBA00023180"/>
    </source>
</evidence>
<evidence type="ECO:0000313" key="23">
    <source>
        <dbReference type="Proteomes" id="UP001152523"/>
    </source>
</evidence>
<feature type="domain" description="Protein kinase" evidence="21">
    <location>
        <begin position="472"/>
        <end position="745"/>
    </location>
</feature>
<dbReference type="PANTHER" id="PTHR27005:SF283">
    <property type="entry name" value="OS02G0633066 PROTEIN"/>
    <property type="match status" value="1"/>
</dbReference>
<dbReference type="PROSITE" id="PS00107">
    <property type="entry name" value="PROTEIN_KINASE_ATP"/>
    <property type="match status" value="1"/>
</dbReference>
<keyword evidence="12 20" id="KW-1133">Transmembrane helix</keyword>
<dbReference type="Pfam" id="PF07645">
    <property type="entry name" value="EGF_CA"/>
    <property type="match status" value="1"/>
</dbReference>
<keyword evidence="23" id="KW-1185">Reference proteome</keyword>
<comment type="subcellular location">
    <subcellularLocation>
        <location evidence="1">Membrane</location>
        <topology evidence="1">Single-pass type I membrane protein</topology>
    </subcellularLocation>
</comment>
<dbReference type="CDD" id="cd14066">
    <property type="entry name" value="STKc_IRAK"/>
    <property type="match status" value="1"/>
</dbReference>
<sequence length="776" mass="86067">MSLLRTTSTLVTTNMHPPIGLAAVSLPLASFILLLFSPPTIALIPPINATATTTITKGTNITKPGCPRKCGDVTIPYPFGVAPDCALDSSMEITCNTTYNPPKPLMGNICVYHISDSQVWISNDVVYQCYNRKGAVTSQNWASTTWTDFSNYNPYTFSHENKFTVVGCDDDATLARDNLGKMKRTAQVCSASCDKPEDVIGGSCEGTNGCCQYTIPKGSKYYSLVRLESPSNHTQVWSGNPCGYAFIGETGKFNFRGFDDLKDPNFIQRVMETVPIVLDWAIGILRCKVANNSDDYACKEKSQCVDVEAESGGYRCRCEDGYEGNPYISHGCQDIDECTDPYHEHQCEMNCTNTPGSYTCSCPDGYQIVGDGKKRINGGVGCLAPVQPKKSDFPRWIKFACGLGISFLSLVAGLTWLYFFKKRLVIRLRKKFFQQNGGLILNQRIITIADGVGVDVAKIFTAEELKRATNDYSSDRELGRGGNGIVYKGIMSDNRVVAIKKSKTMDKRQIEEFINEVMILTQVNHRNVVKLIGCCLEVKVPILVYEYVSHGTLYEHIHTHGGGSDWLSWETRLRIAAETAGALAYLHSSAAIPIFHRDVKSTNILIDGNYVTKVSDFGASRLIPLDQTHKATLVQGTFGYLDPEYFRTGQLTEKSDVYSFGVVICELLTGMKPVSRETSEWRNLAAYVVISMDKNQLLNILDQRVLQEAVLEQVERVAELAVRCLQLNGKDRPTMKEVAMELERLRNFNKNQHGDDDVIVVGQMDDEDVSSSASDL</sequence>
<dbReference type="InterPro" id="IPR000742">
    <property type="entry name" value="EGF"/>
</dbReference>
<dbReference type="SUPFAM" id="SSF56112">
    <property type="entry name" value="Protein kinase-like (PK-like)"/>
    <property type="match status" value="1"/>
</dbReference>
<keyword evidence="13 20" id="KW-0472">Membrane</keyword>
<dbReference type="Proteomes" id="UP001152523">
    <property type="component" value="Unassembled WGS sequence"/>
</dbReference>
<reference evidence="22" key="1">
    <citation type="submission" date="2022-07" db="EMBL/GenBank/DDBJ databases">
        <authorList>
            <person name="Macas J."/>
            <person name="Novak P."/>
            <person name="Neumann P."/>
        </authorList>
    </citation>
    <scope>NUCLEOTIDE SEQUENCE</scope>
</reference>
<comment type="catalytic activity">
    <reaction evidence="17">
        <text>L-threonyl-[protein] + ATP = O-phospho-L-threonyl-[protein] + ADP + H(+)</text>
        <dbReference type="Rhea" id="RHEA:46608"/>
        <dbReference type="Rhea" id="RHEA-COMP:11060"/>
        <dbReference type="Rhea" id="RHEA-COMP:11605"/>
        <dbReference type="ChEBI" id="CHEBI:15378"/>
        <dbReference type="ChEBI" id="CHEBI:30013"/>
        <dbReference type="ChEBI" id="CHEBI:30616"/>
        <dbReference type="ChEBI" id="CHEBI:61977"/>
        <dbReference type="ChEBI" id="CHEBI:456216"/>
    </reaction>
</comment>
<dbReference type="InterPro" id="IPR017441">
    <property type="entry name" value="Protein_kinase_ATP_BS"/>
</dbReference>
<dbReference type="GO" id="GO:0030247">
    <property type="term" value="F:polysaccharide binding"/>
    <property type="evidence" value="ECO:0007669"/>
    <property type="project" value="InterPro"/>
</dbReference>
<dbReference type="PROSITE" id="PS00108">
    <property type="entry name" value="PROTEIN_KINASE_ST"/>
    <property type="match status" value="1"/>
</dbReference>
<accession>A0AAV0GG79</accession>
<evidence type="ECO:0000256" key="17">
    <source>
        <dbReference type="ARBA" id="ARBA00047951"/>
    </source>
</evidence>
<dbReference type="PANTHER" id="PTHR27005">
    <property type="entry name" value="WALL-ASSOCIATED RECEPTOR KINASE-LIKE 21"/>
    <property type="match status" value="1"/>
</dbReference>
<evidence type="ECO:0000256" key="19">
    <source>
        <dbReference type="PROSITE-ProRule" id="PRU10141"/>
    </source>
</evidence>
<dbReference type="InterPro" id="IPR001245">
    <property type="entry name" value="Ser-Thr/Tyr_kinase_cat_dom"/>
</dbReference>
<organism evidence="22 23">
    <name type="scientific">Cuscuta epithymum</name>
    <dbReference type="NCBI Taxonomy" id="186058"/>
    <lineage>
        <taxon>Eukaryota</taxon>
        <taxon>Viridiplantae</taxon>
        <taxon>Streptophyta</taxon>
        <taxon>Embryophyta</taxon>
        <taxon>Tracheophyta</taxon>
        <taxon>Spermatophyta</taxon>
        <taxon>Magnoliopsida</taxon>
        <taxon>eudicotyledons</taxon>
        <taxon>Gunneridae</taxon>
        <taxon>Pentapetalae</taxon>
        <taxon>asterids</taxon>
        <taxon>lamiids</taxon>
        <taxon>Solanales</taxon>
        <taxon>Convolvulaceae</taxon>
        <taxon>Cuscuteae</taxon>
        <taxon>Cuscuta</taxon>
        <taxon>Cuscuta subgen. Cuscuta</taxon>
    </lineage>
</organism>
<dbReference type="SUPFAM" id="SSF57196">
    <property type="entry name" value="EGF/Laminin"/>
    <property type="match status" value="1"/>
</dbReference>
<dbReference type="InterPro" id="IPR011009">
    <property type="entry name" value="Kinase-like_dom_sf"/>
</dbReference>
<keyword evidence="4" id="KW-0597">Phosphoprotein</keyword>
<keyword evidence="7" id="KW-0732">Signal</keyword>
<evidence type="ECO:0000259" key="21">
    <source>
        <dbReference type="PROSITE" id="PS50011"/>
    </source>
</evidence>
<dbReference type="FunFam" id="2.10.25.10:FF:000038">
    <property type="entry name" value="Fibrillin 2"/>
    <property type="match status" value="1"/>
</dbReference>
<dbReference type="InterPro" id="IPR008271">
    <property type="entry name" value="Ser/Thr_kinase_AS"/>
</dbReference>
<evidence type="ECO:0000256" key="14">
    <source>
        <dbReference type="ARBA" id="ARBA00023157"/>
    </source>
</evidence>
<keyword evidence="5" id="KW-0808">Transferase</keyword>
<evidence type="ECO:0000313" key="22">
    <source>
        <dbReference type="EMBL" id="CAH9146895.1"/>
    </source>
</evidence>
<dbReference type="SMART" id="SM00220">
    <property type="entry name" value="S_TKc"/>
    <property type="match status" value="1"/>
</dbReference>
<keyword evidence="2" id="KW-0723">Serine/threonine-protein kinase</keyword>
<feature type="binding site" evidence="19">
    <location>
        <position position="501"/>
    </location>
    <ligand>
        <name>ATP</name>
        <dbReference type="ChEBI" id="CHEBI:30616"/>
    </ligand>
</feature>
<dbReference type="Gene3D" id="2.90.20.10">
    <property type="entry name" value="Plasmodium vivax P25 domain"/>
    <property type="match status" value="1"/>
</dbReference>
<dbReference type="PROSITE" id="PS50011">
    <property type="entry name" value="PROTEIN_KINASE_DOM"/>
    <property type="match status" value="1"/>
</dbReference>
<feature type="transmembrane region" description="Helical" evidence="20">
    <location>
        <begin position="396"/>
        <end position="420"/>
    </location>
</feature>
<protein>
    <recommendedName>
        <fullName evidence="21">Protein kinase domain-containing protein</fullName>
    </recommendedName>
</protein>
<dbReference type="GO" id="GO:0007166">
    <property type="term" value="P:cell surface receptor signaling pathway"/>
    <property type="evidence" value="ECO:0007669"/>
    <property type="project" value="InterPro"/>
</dbReference>
<keyword evidence="8" id="KW-0677">Repeat</keyword>
<evidence type="ECO:0000256" key="8">
    <source>
        <dbReference type="ARBA" id="ARBA00022737"/>
    </source>
</evidence>
<dbReference type="GO" id="GO:0004674">
    <property type="term" value="F:protein serine/threonine kinase activity"/>
    <property type="evidence" value="ECO:0007669"/>
    <property type="project" value="UniProtKB-KW"/>
</dbReference>
<keyword evidence="14" id="KW-1015">Disulfide bond</keyword>
<dbReference type="Pfam" id="PF07714">
    <property type="entry name" value="PK_Tyr_Ser-Thr"/>
    <property type="match status" value="1"/>
</dbReference>
<evidence type="ECO:0000256" key="13">
    <source>
        <dbReference type="ARBA" id="ARBA00023136"/>
    </source>
</evidence>
<evidence type="ECO:0000256" key="16">
    <source>
        <dbReference type="ARBA" id="ARBA00047558"/>
    </source>
</evidence>
<evidence type="ECO:0000256" key="11">
    <source>
        <dbReference type="ARBA" id="ARBA00022840"/>
    </source>
</evidence>
<dbReference type="InterPro" id="IPR018097">
    <property type="entry name" value="EGF_Ca-bd_CS"/>
</dbReference>
<dbReference type="CDD" id="cd00054">
    <property type="entry name" value="EGF_CA"/>
    <property type="match status" value="1"/>
</dbReference>
<dbReference type="SMART" id="SM00179">
    <property type="entry name" value="EGF_CA"/>
    <property type="match status" value="2"/>
</dbReference>
<keyword evidence="10" id="KW-0418">Kinase</keyword>
<keyword evidence="11 19" id="KW-0067">ATP-binding</keyword>
<comment type="caution">
    <text evidence="22">The sequence shown here is derived from an EMBL/GenBank/DDBJ whole genome shotgun (WGS) entry which is preliminary data.</text>
</comment>
<keyword evidence="15" id="KW-0325">Glycoprotein</keyword>
<dbReference type="FunFam" id="1.10.510.10:FF:000084">
    <property type="entry name" value="Wall-associated receptor kinase 2"/>
    <property type="match status" value="1"/>
</dbReference>
<evidence type="ECO:0000256" key="9">
    <source>
        <dbReference type="ARBA" id="ARBA00022741"/>
    </source>
</evidence>
<dbReference type="PROSITE" id="PS01187">
    <property type="entry name" value="EGF_CA"/>
    <property type="match status" value="1"/>
</dbReference>
<dbReference type="GO" id="GO:0005524">
    <property type="term" value="F:ATP binding"/>
    <property type="evidence" value="ECO:0007669"/>
    <property type="project" value="UniProtKB-UniRule"/>
</dbReference>
<evidence type="ECO:0000256" key="7">
    <source>
        <dbReference type="ARBA" id="ARBA00022729"/>
    </source>
</evidence>
<evidence type="ECO:0000256" key="6">
    <source>
        <dbReference type="ARBA" id="ARBA00022692"/>
    </source>
</evidence>
<dbReference type="EMBL" id="CAMAPF010001118">
    <property type="protein sequence ID" value="CAH9146895.1"/>
    <property type="molecule type" value="Genomic_DNA"/>
</dbReference>
<evidence type="ECO:0000256" key="12">
    <source>
        <dbReference type="ARBA" id="ARBA00022989"/>
    </source>
</evidence>
<dbReference type="Gene3D" id="1.10.510.10">
    <property type="entry name" value="Transferase(Phosphotransferase) domain 1"/>
    <property type="match status" value="1"/>
</dbReference>
<dbReference type="InterPro" id="IPR045274">
    <property type="entry name" value="WAK-like"/>
</dbReference>
<dbReference type="GO" id="GO:0005509">
    <property type="term" value="F:calcium ion binding"/>
    <property type="evidence" value="ECO:0007669"/>
    <property type="project" value="InterPro"/>
</dbReference>
<dbReference type="Gene3D" id="3.30.200.20">
    <property type="entry name" value="Phosphorylase Kinase, domain 1"/>
    <property type="match status" value="1"/>
</dbReference>
<dbReference type="FunFam" id="3.30.200.20:FF:000043">
    <property type="entry name" value="Wall-associated receptor kinase 2"/>
    <property type="match status" value="1"/>
</dbReference>
<evidence type="ECO:0000256" key="3">
    <source>
        <dbReference type="ARBA" id="ARBA00022536"/>
    </source>
</evidence>
<dbReference type="InterPro" id="IPR049883">
    <property type="entry name" value="NOTCH1_EGF-like"/>
</dbReference>
<dbReference type="Pfam" id="PF13947">
    <property type="entry name" value="GUB_WAK_bind"/>
    <property type="match status" value="1"/>
</dbReference>
<evidence type="ECO:0000256" key="2">
    <source>
        <dbReference type="ARBA" id="ARBA00022527"/>
    </source>
</evidence>
<evidence type="ECO:0000256" key="10">
    <source>
        <dbReference type="ARBA" id="ARBA00022777"/>
    </source>
</evidence>
<dbReference type="AlphaFoldDB" id="A0AAV0GG79"/>
<evidence type="ECO:0000256" key="5">
    <source>
        <dbReference type="ARBA" id="ARBA00022679"/>
    </source>
</evidence>
<dbReference type="InterPro" id="IPR001881">
    <property type="entry name" value="EGF-like_Ca-bd_dom"/>
</dbReference>
<keyword evidence="6 20" id="KW-0812">Transmembrane</keyword>
<keyword evidence="9 19" id="KW-0547">Nucleotide-binding</keyword>
<dbReference type="InterPro" id="IPR000719">
    <property type="entry name" value="Prot_kinase_dom"/>
</dbReference>
<dbReference type="SMART" id="SM00181">
    <property type="entry name" value="EGF"/>
    <property type="match status" value="2"/>
</dbReference>
<name>A0AAV0GG79_9ASTE</name>
<dbReference type="GO" id="GO:0005886">
    <property type="term" value="C:plasma membrane"/>
    <property type="evidence" value="ECO:0007669"/>
    <property type="project" value="TreeGrafter"/>
</dbReference>
<gene>
    <name evidence="22" type="ORF">CEPIT_LOCUS43328</name>
</gene>
<evidence type="ECO:0000256" key="1">
    <source>
        <dbReference type="ARBA" id="ARBA00004479"/>
    </source>
</evidence>
<keyword evidence="3" id="KW-0245">EGF-like domain</keyword>